<dbReference type="AlphaFoldDB" id="A0A2I0JV17"/>
<dbReference type="Proteomes" id="UP000233551">
    <property type="component" value="Unassembled WGS sequence"/>
</dbReference>
<accession>A0A2I0JV17</accession>
<reference evidence="1 2" key="1">
    <citation type="submission" date="2017-11" db="EMBL/GenBank/DDBJ databases">
        <title>De-novo sequencing of pomegranate (Punica granatum L.) genome.</title>
        <authorList>
            <person name="Akparov Z."/>
            <person name="Amiraslanov A."/>
            <person name="Hajiyeva S."/>
            <person name="Abbasov M."/>
            <person name="Kaur K."/>
            <person name="Hamwieh A."/>
            <person name="Solovyev V."/>
            <person name="Salamov A."/>
            <person name="Braich B."/>
            <person name="Kosarev P."/>
            <person name="Mahmoud A."/>
            <person name="Hajiyev E."/>
            <person name="Babayeva S."/>
            <person name="Izzatullayeva V."/>
            <person name="Mammadov A."/>
            <person name="Mammadov A."/>
            <person name="Sharifova S."/>
            <person name="Ojaghi J."/>
            <person name="Eynullazada K."/>
            <person name="Bayramov B."/>
            <person name="Abdulazimova A."/>
            <person name="Shahmuradov I."/>
        </authorList>
    </citation>
    <scope>NUCLEOTIDE SEQUENCE [LARGE SCALE GENOMIC DNA]</scope>
    <source>
        <strain evidence="2">cv. AG2017</strain>
        <tissue evidence="1">Leaf</tissue>
    </source>
</reference>
<evidence type="ECO:0000313" key="1">
    <source>
        <dbReference type="EMBL" id="PKI59306.1"/>
    </source>
</evidence>
<organism evidence="1 2">
    <name type="scientific">Punica granatum</name>
    <name type="common">Pomegranate</name>
    <dbReference type="NCBI Taxonomy" id="22663"/>
    <lineage>
        <taxon>Eukaryota</taxon>
        <taxon>Viridiplantae</taxon>
        <taxon>Streptophyta</taxon>
        <taxon>Embryophyta</taxon>
        <taxon>Tracheophyta</taxon>
        <taxon>Spermatophyta</taxon>
        <taxon>Magnoliopsida</taxon>
        <taxon>eudicotyledons</taxon>
        <taxon>Gunneridae</taxon>
        <taxon>Pentapetalae</taxon>
        <taxon>rosids</taxon>
        <taxon>malvids</taxon>
        <taxon>Myrtales</taxon>
        <taxon>Lythraceae</taxon>
        <taxon>Punica</taxon>
    </lineage>
</organism>
<evidence type="ECO:0000313" key="2">
    <source>
        <dbReference type="Proteomes" id="UP000233551"/>
    </source>
</evidence>
<keyword evidence="2" id="KW-1185">Reference proteome</keyword>
<protein>
    <submittedName>
        <fullName evidence="1">Uncharacterized protein</fullName>
    </submittedName>
</protein>
<dbReference type="EMBL" id="PGOL01001305">
    <property type="protein sequence ID" value="PKI59306.1"/>
    <property type="molecule type" value="Genomic_DNA"/>
</dbReference>
<sequence length="125" mass="14172">MVTPPTLLTLEVVNKMIEECFAEMKRKKVGVFVLNSNVVLPPFVEIQYTQLLPRFSFPQIIVYDGTTDPQDYVWRHVTSLLGRTTDENVKCLLFPATLTGGTAEWFSLLPTGSIKSFKQLLDTFV</sequence>
<proteinExistence type="predicted"/>
<comment type="caution">
    <text evidence="1">The sequence shown here is derived from an EMBL/GenBank/DDBJ whole genome shotgun (WGS) entry which is preliminary data.</text>
</comment>
<gene>
    <name evidence="1" type="ORF">CRG98_020298</name>
</gene>
<name>A0A2I0JV17_PUNGR</name>